<proteinExistence type="predicted"/>
<dbReference type="EMBL" id="SMAB01000010">
    <property type="protein sequence ID" value="TCS82131.1"/>
    <property type="molecule type" value="Genomic_DNA"/>
</dbReference>
<evidence type="ECO:0000313" key="2">
    <source>
        <dbReference type="Proteomes" id="UP000295788"/>
    </source>
</evidence>
<organism evidence="1 2">
    <name type="scientific">Tepidibacillus fermentans</name>
    <dbReference type="NCBI Taxonomy" id="1281767"/>
    <lineage>
        <taxon>Bacteria</taxon>
        <taxon>Bacillati</taxon>
        <taxon>Bacillota</taxon>
        <taxon>Bacilli</taxon>
        <taxon>Bacillales</taxon>
        <taxon>Bacillaceae</taxon>
        <taxon>Tepidibacillus</taxon>
    </lineage>
</organism>
<reference evidence="1 2" key="1">
    <citation type="submission" date="2019-03" db="EMBL/GenBank/DDBJ databases">
        <title>Genomic Encyclopedia of Type Strains, Phase IV (KMG-IV): sequencing the most valuable type-strain genomes for metagenomic binning, comparative biology and taxonomic classification.</title>
        <authorList>
            <person name="Goeker M."/>
        </authorList>
    </citation>
    <scope>NUCLEOTIDE SEQUENCE [LARGE SCALE GENOMIC DNA]</scope>
    <source>
        <strain evidence="1 2">DSM 23802</strain>
    </source>
</reference>
<dbReference type="AlphaFoldDB" id="A0A4R3KHI7"/>
<sequence length="159" mass="18726">MTHYLLKKYTFRKDHYDGINALYRLSAVMSLESTSNESSITEQIQQLILTVKTWSVVPNEIVVFPNRAELHWYTIGFQMSMNQEQYLNLIQQFLSFLNNIPEMDVQFLERCLIEDPERLVWSVPNQMINFLPEFTSECFGLKGQEIKVLILNERLEVVA</sequence>
<dbReference type="RefSeq" id="WP_132768991.1">
    <property type="nucleotide sequence ID" value="NZ_SMAB01000010.1"/>
</dbReference>
<dbReference type="OrthoDB" id="2869175at2"/>
<comment type="caution">
    <text evidence="1">The sequence shown here is derived from an EMBL/GenBank/DDBJ whole genome shotgun (WGS) entry which is preliminary data.</text>
</comment>
<name>A0A4R3KHI7_9BACI</name>
<gene>
    <name evidence="1" type="ORF">EDD72_11067</name>
</gene>
<dbReference type="Proteomes" id="UP000295788">
    <property type="component" value="Unassembled WGS sequence"/>
</dbReference>
<evidence type="ECO:0000313" key="1">
    <source>
        <dbReference type="EMBL" id="TCS82131.1"/>
    </source>
</evidence>
<accession>A0A4R3KHI7</accession>
<keyword evidence="2" id="KW-1185">Reference proteome</keyword>
<protein>
    <submittedName>
        <fullName evidence="1">Uncharacterized protein</fullName>
    </submittedName>
</protein>